<evidence type="ECO:0000313" key="3">
    <source>
        <dbReference type="EnsemblPlants" id="PNT62767"/>
    </source>
</evidence>
<accession>A0A2K2CL59</accession>
<proteinExistence type="predicted"/>
<feature type="region of interest" description="Disordered" evidence="1">
    <location>
        <begin position="116"/>
        <end position="149"/>
    </location>
</feature>
<dbReference type="Proteomes" id="UP000008810">
    <property type="component" value="Chromosome 4"/>
</dbReference>
<dbReference type="EMBL" id="CM000883">
    <property type="protein sequence ID" value="PNT62767.1"/>
    <property type="molecule type" value="Genomic_DNA"/>
</dbReference>
<protein>
    <submittedName>
        <fullName evidence="2 3">Uncharacterized protein</fullName>
    </submittedName>
</protein>
<reference evidence="2" key="2">
    <citation type="submission" date="2017-06" db="EMBL/GenBank/DDBJ databases">
        <title>WGS assembly of Brachypodium distachyon.</title>
        <authorList>
            <consortium name="The International Brachypodium Initiative"/>
            <person name="Lucas S."/>
            <person name="Harmon-Smith M."/>
            <person name="Lail K."/>
            <person name="Tice H."/>
            <person name="Grimwood J."/>
            <person name="Bruce D."/>
            <person name="Barry K."/>
            <person name="Shu S."/>
            <person name="Lindquist E."/>
            <person name="Wang M."/>
            <person name="Pitluck S."/>
            <person name="Vogel J.P."/>
            <person name="Garvin D.F."/>
            <person name="Mockler T.C."/>
            <person name="Schmutz J."/>
            <person name="Rokhsar D."/>
            <person name="Bevan M.W."/>
        </authorList>
    </citation>
    <scope>NUCLEOTIDE SEQUENCE</scope>
    <source>
        <strain evidence="2">Bd21</strain>
    </source>
</reference>
<reference evidence="3" key="3">
    <citation type="submission" date="2018-08" db="UniProtKB">
        <authorList>
            <consortium name="EnsemblPlants"/>
        </authorList>
    </citation>
    <scope>IDENTIFICATION</scope>
    <source>
        <strain evidence="3">cv. Bd21</strain>
    </source>
</reference>
<reference evidence="2 3" key="1">
    <citation type="journal article" date="2010" name="Nature">
        <title>Genome sequencing and analysis of the model grass Brachypodium distachyon.</title>
        <authorList>
            <consortium name="International Brachypodium Initiative"/>
        </authorList>
    </citation>
    <scope>NUCLEOTIDE SEQUENCE [LARGE SCALE GENOMIC DNA]</scope>
    <source>
        <strain evidence="2 3">Bd21</strain>
    </source>
</reference>
<sequence>MVTSPSIRLSRGASTRVGHGEHKDGADNIEGYRNAVRTAESLVHETSVHVGEASAKAGESVENIKDVADVNAWSGNANSGNVNDLVNSFFVTPLVSDDLSSIGTNAGIGTPIFNQAPQCVPKGAESTKDFAENTTDKETKKEPSESSVQNMYHRWKFTRKVYSKELRDELLRKERDAMFMEDGASTL</sequence>
<dbReference type="AlphaFoldDB" id="A0A2K2CL59"/>
<organism evidence="2">
    <name type="scientific">Brachypodium distachyon</name>
    <name type="common">Purple false brome</name>
    <name type="synonym">Trachynia distachya</name>
    <dbReference type="NCBI Taxonomy" id="15368"/>
    <lineage>
        <taxon>Eukaryota</taxon>
        <taxon>Viridiplantae</taxon>
        <taxon>Streptophyta</taxon>
        <taxon>Embryophyta</taxon>
        <taxon>Tracheophyta</taxon>
        <taxon>Spermatophyta</taxon>
        <taxon>Magnoliopsida</taxon>
        <taxon>Liliopsida</taxon>
        <taxon>Poales</taxon>
        <taxon>Poaceae</taxon>
        <taxon>BOP clade</taxon>
        <taxon>Pooideae</taxon>
        <taxon>Stipodae</taxon>
        <taxon>Brachypodieae</taxon>
        <taxon>Brachypodium</taxon>
    </lineage>
</organism>
<dbReference type="EnsemblPlants" id="PNT62767">
    <property type="protein sequence ID" value="PNT62767"/>
    <property type="gene ID" value="BRADI_4g07955v3"/>
</dbReference>
<dbReference type="InParanoid" id="A0A2K2CL59"/>
<keyword evidence="4" id="KW-1185">Reference proteome</keyword>
<dbReference type="Gramene" id="PNT62767">
    <property type="protein sequence ID" value="PNT62767"/>
    <property type="gene ID" value="BRADI_4g07955v3"/>
</dbReference>
<evidence type="ECO:0000313" key="4">
    <source>
        <dbReference type="Proteomes" id="UP000008810"/>
    </source>
</evidence>
<evidence type="ECO:0000313" key="2">
    <source>
        <dbReference type="EMBL" id="PNT62767.1"/>
    </source>
</evidence>
<gene>
    <name evidence="2" type="ORF">BRADI_4g07955v3</name>
</gene>
<evidence type="ECO:0000256" key="1">
    <source>
        <dbReference type="SAM" id="MobiDB-lite"/>
    </source>
</evidence>
<feature type="region of interest" description="Disordered" evidence="1">
    <location>
        <begin position="1"/>
        <end position="25"/>
    </location>
</feature>
<name>A0A2K2CL59_BRADI</name>
<feature type="compositionally biased region" description="Basic and acidic residues" evidence="1">
    <location>
        <begin position="125"/>
        <end position="144"/>
    </location>
</feature>